<evidence type="ECO:0000313" key="1">
    <source>
        <dbReference type="EMBL" id="KAJ7698936.1"/>
    </source>
</evidence>
<accession>A0AAD7DTZ4</accession>
<feature type="non-terminal residue" evidence="1">
    <location>
        <position position="119"/>
    </location>
</feature>
<sequence length="119" mass="13733">RIRQQTLNKSLNAQLNFFASVQPAVHNIILLQEPHIDFCVINTDIRATHWYRIIYLPTHTPHQHKTRSAIFMNTALPMASWVTIPIASPDITAVQLHRDYGTIHIINIYNNCEHNDALN</sequence>
<organism evidence="1 2">
    <name type="scientific">Mycena rosella</name>
    <name type="common">Pink bonnet</name>
    <name type="synonym">Agaricus rosellus</name>
    <dbReference type="NCBI Taxonomy" id="1033263"/>
    <lineage>
        <taxon>Eukaryota</taxon>
        <taxon>Fungi</taxon>
        <taxon>Dikarya</taxon>
        <taxon>Basidiomycota</taxon>
        <taxon>Agaricomycotina</taxon>
        <taxon>Agaricomycetes</taxon>
        <taxon>Agaricomycetidae</taxon>
        <taxon>Agaricales</taxon>
        <taxon>Marasmiineae</taxon>
        <taxon>Mycenaceae</taxon>
        <taxon>Mycena</taxon>
    </lineage>
</organism>
<proteinExistence type="predicted"/>
<dbReference type="InterPro" id="IPR036691">
    <property type="entry name" value="Endo/exonu/phosph_ase_sf"/>
</dbReference>
<keyword evidence="2" id="KW-1185">Reference proteome</keyword>
<evidence type="ECO:0000313" key="2">
    <source>
        <dbReference type="Proteomes" id="UP001221757"/>
    </source>
</evidence>
<gene>
    <name evidence="1" type="ORF">B0H17DRAFT_836070</name>
</gene>
<dbReference type="AlphaFoldDB" id="A0AAD7DTZ4"/>
<protein>
    <submittedName>
        <fullName evidence="1">Uncharacterized protein</fullName>
    </submittedName>
</protein>
<dbReference type="Gene3D" id="3.60.10.10">
    <property type="entry name" value="Endonuclease/exonuclease/phosphatase"/>
    <property type="match status" value="1"/>
</dbReference>
<feature type="non-terminal residue" evidence="1">
    <location>
        <position position="1"/>
    </location>
</feature>
<dbReference type="Proteomes" id="UP001221757">
    <property type="component" value="Unassembled WGS sequence"/>
</dbReference>
<reference evidence="1" key="1">
    <citation type="submission" date="2023-03" db="EMBL/GenBank/DDBJ databases">
        <title>Massive genome expansion in bonnet fungi (Mycena s.s.) driven by repeated elements and novel gene families across ecological guilds.</title>
        <authorList>
            <consortium name="Lawrence Berkeley National Laboratory"/>
            <person name="Harder C.B."/>
            <person name="Miyauchi S."/>
            <person name="Viragh M."/>
            <person name="Kuo A."/>
            <person name="Thoen E."/>
            <person name="Andreopoulos B."/>
            <person name="Lu D."/>
            <person name="Skrede I."/>
            <person name="Drula E."/>
            <person name="Henrissat B."/>
            <person name="Morin E."/>
            <person name="Kohler A."/>
            <person name="Barry K."/>
            <person name="LaButti K."/>
            <person name="Morin E."/>
            <person name="Salamov A."/>
            <person name="Lipzen A."/>
            <person name="Mereny Z."/>
            <person name="Hegedus B."/>
            <person name="Baldrian P."/>
            <person name="Stursova M."/>
            <person name="Weitz H."/>
            <person name="Taylor A."/>
            <person name="Grigoriev I.V."/>
            <person name="Nagy L.G."/>
            <person name="Martin F."/>
            <person name="Kauserud H."/>
        </authorList>
    </citation>
    <scope>NUCLEOTIDE SEQUENCE</scope>
    <source>
        <strain evidence="1">CBHHK067</strain>
    </source>
</reference>
<comment type="caution">
    <text evidence="1">The sequence shown here is derived from an EMBL/GenBank/DDBJ whole genome shotgun (WGS) entry which is preliminary data.</text>
</comment>
<dbReference type="SUPFAM" id="SSF56219">
    <property type="entry name" value="DNase I-like"/>
    <property type="match status" value="1"/>
</dbReference>
<name>A0AAD7DTZ4_MYCRO</name>
<dbReference type="EMBL" id="JARKIE010000024">
    <property type="protein sequence ID" value="KAJ7698936.1"/>
    <property type="molecule type" value="Genomic_DNA"/>
</dbReference>